<sequence>MTRVLAILTALTLVGCNSSEFPAAKGASCQAPFADLANSGASTEDQQVLREASEDFCAVVSGKEPRHAKFDDTAALPSDGGTLFYVGRKYRLTVLNSLSSFGSLNGTAHGPILTFDESFAPGNTNVISNIRVYPLPRSQEGR</sequence>
<dbReference type="RefSeq" id="WP_283212505.1">
    <property type="nucleotide sequence ID" value="NZ_JASGBI010000001.1"/>
</dbReference>
<evidence type="ECO:0008006" key="3">
    <source>
        <dbReference type="Google" id="ProtNLM"/>
    </source>
</evidence>
<reference evidence="1 2" key="1">
    <citation type="submission" date="2023-05" db="EMBL/GenBank/DDBJ databases">
        <title>Lysobacter sp. strain LF1 Genome sequencing and assembly.</title>
        <authorList>
            <person name="Jung Y."/>
        </authorList>
    </citation>
    <scope>NUCLEOTIDE SEQUENCE [LARGE SCALE GENOMIC DNA]</scope>
    <source>
        <strain evidence="1 2">LF1</strain>
    </source>
</reference>
<name>A0ABT6XG26_9GAMM</name>
<comment type="caution">
    <text evidence="1">The sequence shown here is derived from an EMBL/GenBank/DDBJ whole genome shotgun (WGS) entry which is preliminary data.</text>
</comment>
<keyword evidence="2" id="KW-1185">Reference proteome</keyword>
<dbReference type="Proteomes" id="UP001321580">
    <property type="component" value="Unassembled WGS sequence"/>
</dbReference>
<proteinExistence type="predicted"/>
<organism evidence="1 2">
    <name type="scientific">Lysobacter stagni</name>
    <dbReference type="NCBI Taxonomy" id="3045172"/>
    <lineage>
        <taxon>Bacteria</taxon>
        <taxon>Pseudomonadati</taxon>
        <taxon>Pseudomonadota</taxon>
        <taxon>Gammaproteobacteria</taxon>
        <taxon>Lysobacterales</taxon>
        <taxon>Lysobacteraceae</taxon>
        <taxon>Lysobacter</taxon>
    </lineage>
</organism>
<dbReference type="EMBL" id="JASGBI010000001">
    <property type="protein sequence ID" value="MDI9239099.1"/>
    <property type="molecule type" value="Genomic_DNA"/>
</dbReference>
<gene>
    <name evidence="1" type="ORF">QLQ15_09275</name>
</gene>
<dbReference type="PROSITE" id="PS51257">
    <property type="entry name" value="PROKAR_LIPOPROTEIN"/>
    <property type="match status" value="1"/>
</dbReference>
<evidence type="ECO:0000313" key="2">
    <source>
        <dbReference type="Proteomes" id="UP001321580"/>
    </source>
</evidence>
<protein>
    <recommendedName>
        <fullName evidence="3">Lipoprotein</fullName>
    </recommendedName>
</protein>
<accession>A0ABT6XG26</accession>
<evidence type="ECO:0000313" key="1">
    <source>
        <dbReference type="EMBL" id="MDI9239099.1"/>
    </source>
</evidence>